<evidence type="ECO:0000256" key="1">
    <source>
        <dbReference type="SAM" id="MobiDB-lite"/>
    </source>
</evidence>
<proteinExistence type="predicted"/>
<feature type="compositionally biased region" description="Basic and acidic residues" evidence="1">
    <location>
        <begin position="148"/>
        <end position="166"/>
    </location>
</feature>
<evidence type="ECO:0000313" key="2">
    <source>
        <dbReference type="EMBL" id="KAK2112429.1"/>
    </source>
</evidence>
<dbReference type="EMBL" id="JASSZA010000005">
    <property type="protein sequence ID" value="KAK2112429.1"/>
    <property type="molecule type" value="Genomic_DNA"/>
</dbReference>
<keyword evidence="3" id="KW-1185">Reference proteome</keyword>
<feature type="non-terminal residue" evidence="2">
    <location>
        <position position="1"/>
    </location>
</feature>
<evidence type="ECO:0000313" key="3">
    <source>
        <dbReference type="Proteomes" id="UP001266305"/>
    </source>
</evidence>
<comment type="caution">
    <text evidence="2">The sequence shown here is derived from an EMBL/GenBank/DDBJ whole genome shotgun (WGS) entry which is preliminary data.</text>
</comment>
<sequence>ASGGKAADADVLRCPTPGNWQPSEKDSLVSSGSGLSYLFLPVKGTSCRQELTWLSRNLGGHTKSPSESGRSLHVDGAGGLRSRDNGRAEGLGPCETVQGREVAGSARPRPRPRPRGPGPARQGVARGSDVTARWRRLLQAAEGGFRPQRSESIRGGERASGADRGRSSGGGAWTVPSDPY</sequence>
<organism evidence="2 3">
    <name type="scientific">Saguinus oedipus</name>
    <name type="common">Cotton-top tamarin</name>
    <name type="synonym">Oedipomidas oedipus</name>
    <dbReference type="NCBI Taxonomy" id="9490"/>
    <lineage>
        <taxon>Eukaryota</taxon>
        <taxon>Metazoa</taxon>
        <taxon>Chordata</taxon>
        <taxon>Craniata</taxon>
        <taxon>Vertebrata</taxon>
        <taxon>Euteleostomi</taxon>
        <taxon>Mammalia</taxon>
        <taxon>Eutheria</taxon>
        <taxon>Euarchontoglires</taxon>
        <taxon>Primates</taxon>
        <taxon>Haplorrhini</taxon>
        <taxon>Platyrrhini</taxon>
        <taxon>Cebidae</taxon>
        <taxon>Callitrichinae</taxon>
        <taxon>Saguinus</taxon>
    </lineage>
</organism>
<feature type="region of interest" description="Disordered" evidence="1">
    <location>
        <begin position="1"/>
        <end position="31"/>
    </location>
</feature>
<name>A0ABQ9VSS1_SAGOE</name>
<protein>
    <submittedName>
        <fullName evidence="2">Uncharacterized protein</fullName>
    </submittedName>
</protein>
<dbReference type="Proteomes" id="UP001266305">
    <property type="component" value="Unassembled WGS sequence"/>
</dbReference>
<feature type="compositionally biased region" description="Low complexity" evidence="1">
    <location>
        <begin position="118"/>
        <end position="127"/>
    </location>
</feature>
<reference evidence="2 3" key="1">
    <citation type="submission" date="2023-05" db="EMBL/GenBank/DDBJ databases">
        <title>B98-5 Cell Line De Novo Hybrid Assembly: An Optical Mapping Approach.</title>
        <authorList>
            <person name="Kananen K."/>
            <person name="Auerbach J.A."/>
            <person name="Kautto E."/>
            <person name="Blachly J.S."/>
        </authorList>
    </citation>
    <scope>NUCLEOTIDE SEQUENCE [LARGE SCALE GENOMIC DNA]</scope>
    <source>
        <strain evidence="2">B95-8</strain>
        <tissue evidence="2">Cell line</tissue>
    </source>
</reference>
<feature type="region of interest" description="Disordered" evidence="1">
    <location>
        <begin position="57"/>
        <end position="180"/>
    </location>
</feature>
<accession>A0ABQ9VSS1</accession>
<gene>
    <name evidence="2" type="ORF">P7K49_012176</name>
</gene>